<dbReference type="Gene3D" id="3.40.80.10">
    <property type="entry name" value="Peptidoglycan recognition protein-like"/>
    <property type="match status" value="1"/>
</dbReference>
<evidence type="ECO:0000259" key="5">
    <source>
        <dbReference type="SMART" id="SM00701"/>
    </source>
</evidence>
<dbReference type="PANTHER" id="PTHR11022">
    <property type="entry name" value="PEPTIDOGLYCAN RECOGNITION PROTEIN"/>
    <property type="match status" value="1"/>
</dbReference>
<dbReference type="GO" id="GO:0009253">
    <property type="term" value="P:peptidoglycan catabolic process"/>
    <property type="evidence" value="ECO:0007669"/>
    <property type="project" value="InterPro"/>
</dbReference>
<dbReference type="PANTHER" id="PTHR11022:SF41">
    <property type="entry name" value="PEPTIDOGLYCAN-RECOGNITION PROTEIN LC-RELATED"/>
    <property type="match status" value="1"/>
</dbReference>
<dbReference type="SMART" id="SM00644">
    <property type="entry name" value="Ami_2"/>
    <property type="match status" value="1"/>
</dbReference>
<evidence type="ECO:0000259" key="4">
    <source>
        <dbReference type="SMART" id="SM00644"/>
    </source>
</evidence>
<evidence type="ECO:0000256" key="2">
    <source>
        <dbReference type="ARBA" id="ARBA00030881"/>
    </source>
</evidence>
<accession>A0A1G8IBW7</accession>
<dbReference type="OrthoDB" id="9812621at2"/>
<dbReference type="Pfam" id="PF01510">
    <property type="entry name" value="Amidase_2"/>
    <property type="match status" value="1"/>
</dbReference>
<reference evidence="6 7" key="1">
    <citation type="submission" date="2016-10" db="EMBL/GenBank/DDBJ databases">
        <authorList>
            <person name="de Groot N.N."/>
        </authorList>
    </citation>
    <scope>NUCLEOTIDE SEQUENCE [LARGE SCALE GENOMIC DNA]</scope>
    <source>
        <strain evidence="6 7">DSM 21632</strain>
    </source>
</reference>
<dbReference type="InterPro" id="IPR002502">
    <property type="entry name" value="Amidase_domain"/>
</dbReference>
<dbReference type="GO" id="GO:0008270">
    <property type="term" value="F:zinc ion binding"/>
    <property type="evidence" value="ECO:0007669"/>
    <property type="project" value="InterPro"/>
</dbReference>
<dbReference type="InterPro" id="IPR036505">
    <property type="entry name" value="Amidase/PGRP_sf"/>
</dbReference>
<proteinExistence type="inferred from homology"/>
<protein>
    <recommendedName>
        <fullName evidence="3">Autolysin</fullName>
    </recommendedName>
    <alternativeName>
        <fullName evidence="2">Cell wall hydrolase</fullName>
    </alternativeName>
</protein>
<comment type="similarity">
    <text evidence="1">Belongs to the N-acetylmuramoyl-L-alanine amidase 2 family.</text>
</comment>
<organism evidence="6 7">
    <name type="scientific">Alteribacillus persepolensis</name>
    <dbReference type="NCBI Taxonomy" id="568899"/>
    <lineage>
        <taxon>Bacteria</taxon>
        <taxon>Bacillati</taxon>
        <taxon>Bacillota</taxon>
        <taxon>Bacilli</taxon>
        <taxon>Bacillales</taxon>
        <taxon>Bacillaceae</taxon>
        <taxon>Alteribacillus</taxon>
    </lineage>
</organism>
<name>A0A1G8IBW7_9BACI</name>
<dbReference type="STRING" id="568899.SAMN05192534_12385"/>
<evidence type="ECO:0000313" key="7">
    <source>
        <dbReference type="Proteomes" id="UP000199163"/>
    </source>
</evidence>
<evidence type="ECO:0000313" key="6">
    <source>
        <dbReference type="EMBL" id="SDI16498.1"/>
    </source>
</evidence>
<evidence type="ECO:0000256" key="1">
    <source>
        <dbReference type="ARBA" id="ARBA00007553"/>
    </source>
</evidence>
<dbReference type="CDD" id="cd06583">
    <property type="entry name" value="PGRP"/>
    <property type="match status" value="1"/>
</dbReference>
<dbReference type="GO" id="GO:0008745">
    <property type="term" value="F:N-acetylmuramoyl-L-alanine amidase activity"/>
    <property type="evidence" value="ECO:0007669"/>
    <property type="project" value="InterPro"/>
</dbReference>
<dbReference type="Proteomes" id="UP000199163">
    <property type="component" value="Unassembled WGS sequence"/>
</dbReference>
<feature type="domain" description="N-acetylmuramoyl-L-alanine amidase" evidence="4">
    <location>
        <begin position="24"/>
        <end position="151"/>
    </location>
</feature>
<dbReference type="InterPro" id="IPR015510">
    <property type="entry name" value="PGRP"/>
</dbReference>
<dbReference type="AlphaFoldDB" id="A0A1G8IBW7"/>
<dbReference type="EMBL" id="FNDK01000023">
    <property type="protein sequence ID" value="SDI16498.1"/>
    <property type="molecule type" value="Genomic_DNA"/>
</dbReference>
<dbReference type="SUPFAM" id="SSF55846">
    <property type="entry name" value="N-acetylmuramoyl-L-alanine amidase-like"/>
    <property type="match status" value="1"/>
</dbReference>
<feature type="domain" description="Peptidoglycan recognition protein family" evidence="5">
    <location>
        <begin position="19"/>
        <end position="142"/>
    </location>
</feature>
<keyword evidence="7" id="KW-1185">Reference proteome</keyword>
<dbReference type="InterPro" id="IPR006619">
    <property type="entry name" value="PGRP_domain_met/bac"/>
</dbReference>
<sequence>MMPYSFESLSQLKNLRGKLPHDGWQPKNSKNDKTDIAIHHSLTKEGDAHSFSRHHVFTNGWPEIAYHFVILKDGTIQYCHDLSVISYHVGNSNNIAVGICLVGDFREEEPTKEQKRSLKELHDCLMKDMPSYKRTRGHNEFPGYEWKECPSFDYRAVLRSVKSAVKEGDWMSEKLDKGTKEVWQPVIERWTDEEKQRNPISKAWLERIENDELEYKDIIRLLGHERLRGLK</sequence>
<dbReference type="SMART" id="SM00701">
    <property type="entry name" value="PGRP"/>
    <property type="match status" value="1"/>
</dbReference>
<evidence type="ECO:0000256" key="3">
    <source>
        <dbReference type="ARBA" id="ARBA00032390"/>
    </source>
</evidence>
<gene>
    <name evidence="6" type="ORF">SAMN05192534_12385</name>
</gene>